<dbReference type="Pfam" id="PF19583">
    <property type="entry name" value="ODP"/>
    <property type="match status" value="1"/>
</dbReference>
<keyword evidence="2" id="KW-0808">Transferase</keyword>
<dbReference type="SMART" id="SM00849">
    <property type="entry name" value="Lactamase_B"/>
    <property type="match status" value="1"/>
</dbReference>
<protein>
    <submittedName>
        <fullName evidence="2">Putative histidine kinase</fullName>
    </submittedName>
</protein>
<dbReference type="AlphaFoldDB" id="A0A1Y2K0F3"/>
<dbReference type="SUPFAM" id="SSF56281">
    <property type="entry name" value="Metallo-hydrolase/oxidoreductase"/>
    <property type="match status" value="1"/>
</dbReference>
<evidence type="ECO:0000259" key="1">
    <source>
        <dbReference type="SMART" id="SM00849"/>
    </source>
</evidence>
<proteinExistence type="predicted"/>
<gene>
    <name evidence="2" type="ORF">MAIT1_01496</name>
</gene>
<comment type="caution">
    <text evidence="2">The sequence shown here is derived from an EMBL/GenBank/DDBJ whole genome shotgun (WGS) entry which is preliminary data.</text>
</comment>
<dbReference type="EMBL" id="LVJN01000020">
    <property type="protein sequence ID" value="OSM01510.1"/>
    <property type="molecule type" value="Genomic_DNA"/>
</dbReference>
<dbReference type="InterPro" id="IPR036866">
    <property type="entry name" value="RibonucZ/Hydroxyglut_hydro"/>
</dbReference>
<name>A0A1Y2K0F3_9PROT</name>
<evidence type="ECO:0000313" key="2">
    <source>
        <dbReference type="EMBL" id="OSM01510.1"/>
    </source>
</evidence>
<dbReference type="PANTHER" id="PTHR43041">
    <property type="entry name" value="HYDROLASE, METALLO-BETA-LACTAMASE SUPERFAMILY"/>
    <property type="match status" value="1"/>
</dbReference>
<keyword evidence="3" id="KW-1185">Reference proteome</keyword>
<dbReference type="RefSeq" id="WP_158089489.1">
    <property type="nucleotide sequence ID" value="NZ_LVJN01000020.1"/>
</dbReference>
<keyword evidence="2" id="KW-0418">Kinase</keyword>
<sequence length="249" mass="27364">MSQFDYNGPVPVTDEIIWVGIHDEAASVHCNSYLILDGEEAVLIDPGSIPHFPVVARKIIEVIDPHRISTIVVTHQDPDVCGNLPVMEDVIERSDLIIAAHPTTAWLIKYYGVKSQIVSAEDIGYRIITERGRILEFIPTPYLHSPGAAVLYDHKSHTLFSSDLFGGVDGAGGAAWSLFAPAHYHDLMAPWHQTTMPNNATLKRGMQILGQYHAQRICPQHGSVIDGVDNVQAAIDFLTDLPCGLDILE</sequence>
<reference evidence="2 3" key="1">
    <citation type="journal article" date="2016" name="BMC Genomics">
        <title>Combined genomic and structural analyses of a cultured magnetotactic bacterium reveals its niche adaptation to a dynamic environment.</title>
        <authorList>
            <person name="Araujo A.C."/>
            <person name="Morillo V."/>
            <person name="Cypriano J."/>
            <person name="Teixeira L.C."/>
            <person name="Leao P."/>
            <person name="Lyra S."/>
            <person name="Almeida L.G."/>
            <person name="Bazylinski D.A."/>
            <person name="Vasconcellos A.T."/>
            <person name="Abreu F."/>
            <person name="Lins U."/>
        </authorList>
    </citation>
    <scope>NUCLEOTIDE SEQUENCE [LARGE SCALE GENOMIC DNA]</scope>
    <source>
        <strain evidence="2 3">IT-1</strain>
    </source>
</reference>
<dbReference type="STRING" id="1434232.MAIT1_01496"/>
<organism evidence="2 3">
    <name type="scientific">Magnetofaba australis IT-1</name>
    <dbReference type="NCBI Taxonomy" id="1434232"/>
    <lineage>
        <taxon>Bacteria</taxon>
        <taxon>Pseudomonadati</taxon>
        <taxon>Pseudomonadota</taxon>
        <taxon>Magnetococcia</taxon>
        <taxon>Magnetococcales</taxon>
        <taxon>Magnetococcaceae</taxon>
        <taxon>Magnetofaba</taxon>
    </lineage>
</organism>
<dbReference type="Proteomes" id="UP000194003">
    <property type="component" value="Unassembled WGS sequence"/>
</dbReference>
<dbReference type="InterPro" id="IPR001279">
    <property type="entry name" value="Metallo-B-lactamas"/>
</dbReference>
<dbReference type="Gene3D" id="3.60.15.10">
    <property type="entry name" value="Ribonuclease Z/Hydroxyacylglutathione hydrolase-like"/>
    <property type="match status" value="1"/>
</dbReference>
<dbReference type="InterPro" id="IPR045761">
    <property type="entry name" value="ODP_dom"/>
</dbReference>
<feature type="domain" description="Metallo-beta-lactamase" evidence="1">
    <location>
        <begin position="29"/>
        <end position="221"/>
    </location>
</feature>
<accession>A0A1Y2K0F3</accession>
<dbReference type="PANTHER" id="PTHR43041:SF1">
    <property type="entry name" value="METALLO-BETA-LACTAMASE DOMAIN-CONTAINING PROTEIN"/>
    <property type="match status" value="1"/>
</dbReference>
<evidence type="ECO:0000313" key="3">
    <source>
        <dbReference type="Proteomes" id="UP000194003"/>
    </source>
</evidence>
<dbReference type="GO" id="GO:0016301">
    <property type="term" value="F:kinase activity"/>
    <property type="evidence" value="ECO:0007669"/>
    <property type="project" value="UniProtKB-KW"/>
</dbReference>
<dbReference type="OrthoDB" id="9800607at2"/>